<proteinExistence type="predicted"/>
<dbReference type="Proteomes" id="UP001153714">
    <property type="component" value="Chromosome 19"/>
</dbReference>
<dbReference type="EMBL" id="OU893350">
    <property type="protein sequence ID" value="CAG9788451.1"/>
    <property type="molecule type" value="Genomic_DNA"/>
</dbReference>
<gene>
    <name evidence="1" type="ORF">DIATSA_LOCUS6250</name>
</gene>
<protein>
    <submittedName>
        <fullName evidence="1">Uncharacterized protein</fullName>
    </submittedName>
</protein>
<evidence type="ECO:0000313" key="2">
    <source>
        <dbReference type="Proteomes" id="UP001153714"/>
    </source>
</evidence>
<keyword evidence="2" id="KW-1185">Reference proteome</keyword>
<reference evidence="1" key="1">
    <citation type="submission" date="2021-12" db="EMBL/GenBank/DDBJ databases">
        <authorList>
            <person name="King R."/>
        </authorList>
    </citation>
    <scope>NUCLEOTIDE SEQUENCE</scope>
</reference>
<evidence type="ECO:0000313" key="1">
    <source>
        <dbReference type="EMBL" id="CAG9788451.1"/>
    </source>
</evidence>
<accession>A0A9N9WBZ3</accession>
<name>A0A9N9WBZ3_9NEOP</name>
<organism evidence="1 2">
    <name type="scientific">Diatraea saccharalis</name>
    <name type="common">sugarcane borer</name>
    <dbReference type="NCBI Taxonomy" id="40085"/>
    <lineage>
        <taxon>Eukaryota</taxon>
        <taxon>Metazoa</taxon>
        <taxon>Ecdysozoa</taxon>
        <taxon>Arthropoda</taxon>
        <taxon>Hexapoda</taxon>
        <taxon>Insecta</taxon>
        <taxon>Pterygota</taxon>
        <taxon>Neoptera</taxon>
        <taxon>Endopterygota</taxon>
        <taxon>Lepidoptera</taxon>
        <taxon>Glossata</taxon>
        <taxon>Ditrysia</taxon>
        <taxon>Pyraloidea</taxon>
        <taxon>Crambidae</taxon>
        <taxon>Crambinae</taxon>
        <taxon>Diatraea</taxon>
    </lineage>
</organism>
<dbReference type="AlphaFoldDB" id="A0A9N9WBZ3"/>
<sequence length="241" mass="26907">MCCFQRRKSSVVVFQDGCTTRDYFLLVHGPGAGGESYRLPASVDIVVYDGDVFAVRGPSGGVRGHGGGLGGQPLHHVVHHLCHRGDSERRPRATGRYTARVGIQALVARRVRVGVRDVLRVCVRGRVCVRDGGAVGAARLRLRHLPLLPRGSGLLRCFDILHPVREQLPPHAEERRGHAGTLQVRLLNMAVPLTPHERNRDGRHVVLLRRYYVKCLVFYSSGVRNKLLFILMNIFCMKFVK</sequence>
<reference evidence="1" key="2">
    <citation type="submission" date="2022-10" db="EMBL/GenBank/DDBJ databases">
        <authorList>
            <consortium name="ENA_rothamsted_submissions"/>
            <consortium name="culmorum"/>
            <person name="King R."/>
        </authorList>
    </citation>
    <scope>NUCLEOTIDE SEQUENCE</scope>
</reference>